<dbReference type="OrthoDB" id="271628at2759"/>
<dbReference type="InterPro" id="IPR016130">
    <property type="entry name" value="Tyr_Pase_AS"/>
</dbReference>
<feature type="binding site" evidence="3">
    <location>
        <begin position="57"/>
        <end position="63"/>
    </location>
    <ligand>
        <name>substrate</name>
    </ligand>
</feature>
<name>A0A7T8JUG6_CALRO</name>
<feature type="domain" description="Myotubularin phosphatase" evidence="4">
    <location>
        <begin position="45"/>
        <end position="223"/>
    </location>
</feature>
<evidence type="ECO:0000256" key="1">
    <source>
        <dbReference type="ARBA" id="ARBA00007471"/>
    </source>
</evidence>
<dbReference type="InterPro" id="IPR010569">
    <property type="entry name" value="Myotubularin-like_Pase_dom"/>
</dbReference>
<dbReference type="EMBL" id="CP045907">
    <property type="protein sequence ID" value="QQP35607.1"/>
    <property type="molecule type" value="Genomic_DNA"/>
</dbReference>
<reference evidence="6" key="1">
    <citation type="submission" date="2021-01" db="EMBL/GenBank/DDBJ databases">
        <title>Caligus Genome Assembly.</title>
        <authorList>
            <person name="Gallardo-Escarate C."/>
        </authorList>
    </citation>
    <scope>NUCLEOTIDE SEQUENCE [LARGE SCALE GENOMIC DNA]</scope>
</reference>
<dbReference type="PROSITE" id="PS51339">
    <property type="entry name" value="PPASE_MYOTUBULARIN"/>
    <property type="match status" value="1"/>
</dbReference>
<dbReference type="GO" id="GO:0052629">
    <property type="term" value="F:phosphatidylinositol-3,5-bisphosphate 3-phosphatase activity"/>
    <property type="evidence" value="ECO:0007669"/>
    <property type="project" value="TreeGrafter"/>
</dbReference>
<dbReference type="InterPro" id="IPR029021">
    <property type="entry name" value="Prot-tyrosine_phosphatase-like"/>
</dbReference>
<dbReference type="GO" id="GO:0005737">
    <property type="term" value="C:cytoplasm"/>
    <property type="evidence" value="ECO:0007669"/>
    <property type="project" value="TreeGrafter"/>
</dbReference>
<dbReference type="GO" id="GO:0019903">
    <property type="term" value="F:protein phosphatase binding"/>
    <property type="evidence" value="ECO:0007669"/>
    <property type="project" value="TreeGrafter"/>
</dbReference>
<evidence type="ECO:0000313" key="6">
    <source>
        <dbReference type="Proteomes" id="UP000595437"/>
    </source>
</evidence>
<evidence type="ECO:0000313" key="5">
    <source>
        <dbReference type="EMBL" id="QQP35607.1"/>
    </source>
</evidence>
<dbReference type="PANTHER" id="PTHR10807:SF75">
    <property type="entry name" value="PHOSPHATIDYLINOSITOL-3-PHOSPHATE PHOSPHATASE"/>
    <property type="match status" value="1"/>
</dbReference>
<dbReference type="AlphaFoldDB" id="A0A7T8JUG6"/>
<dbReference type="PANTHER" id="PTHR10807">
    <property type="entry name" value="MYOTUBULARIN-RELATED"/>
    <property type="match status" value="1"/>
</dbReference>
<keyword evidence="6" id="KW-1185">Reference proteome</keyword>
<dbReference type="Pfam" id="PF06602">
    <property type="entry name" value="Myotub-related"/>
    <property type="match status" value="2"/>
</dbReference>
<feature type="active site" description="Phosphocysteine intermediate" evidence="2">
    <location>
        <position position="57"/>
    </location>
</feature>
<dbReference type="GO" id="GO:0004438">
    <property type="term" value="F:phosphatidylinositol-3-phosphate phosphatase activity"/>
    <property type="evidence" value="ECO:0007669"/>
    <property type="project" value="TreeGrafter"/>
</dbReference>
<comment type="similarity">
    <text evidence="1">Belongs to the protein-tyrosine phosphatase family. Non-receptor class myotubularin subfamily.</text>
</comment>
<evidence type="ECO:0000256" key="2">
    <source>
        <dbReference type="PIRSR" id="PIRSR630564-1"/>
    </source>
</evidence>
<organism evidence="5 6">
    <name type="scientific">Caligus rogercresseyi</name>
    <name type="common">Sea louse</name>
    <dbReference type="NCBI Taxonomy" id="217165"/>
    <lineage>
        <taxon>Eukaryota</taxon>
        <taxon>Metazoa</taxon>
        <taxon>Ecdysozoa</taxon>
        <taxon>Arthropoda</taxon>
        <taxon>Crustacea</taxon>
        <taxon>Multicrustacea</taxon>
        <taxon>Hexanauplia</taxon>
        <taxon>Copepoda</taxon>
        <taxon>Siphonostomatoida</taxon>
        <taxon>Caligidae</taxon>
        <taxon>Caligus</taxon>
    </lineage>
</organism>
<feature type="non-terminal residue" evidence="5">
    <location>
        <position position="1"/>
    </location>
</feature>
<dbReference type="SUPFAM" id="SSF52799">
    <property type="entry name" value="(Phosphotyrosine protein) phosphatases II"/>
    <property type="match status" value="1"/>
</dbReference>
<accession>A0A7T8JUG6</accession>
<dbReference type="GO" id="GO:0010506">
    <property type="term" value="P:regulation of autophagy"/>
    <property type="evidence" value="ECO:0007669"/>
    <property type="project" value="TreeGrafter"/>
</dbReference>
<gene>
    <name evidence="5" type="ORF">FKW44_023878</name>
</gene>
<evidence type="ECO:0000256" key="3">
    <source>
        <dbReference type="PIRSR" id="PIRSR630564-2"/>
    </source>
</evidence>
<evidence type="ECO:0000259" key="4">
    <source>
        <dbReference type="PROSITE" id="PS51339"/>
    </source>
</evidence>
<dbReference type="InterPro" id="IPR030564">
    <property type="entry name" value="Myotubularin"/>
</dbReference>
<dbReference type="GO" id="GO:0046856">
    <property type="term" value="P:phosphatidylinositol dephosphorylation"/>
    <property type="evidence" value="ECO:0007669"/>
    <property type="project" value="TreeGrafter"/>
</dbReference>
<protein>
    <submittedName>
        <fullName evidence="5">Myotubularinrelated protein 4like</fullName>
    </submittedName>
</protein>
<dbReference type="GO" id="GO:0016020">
    <property type="term" value="C:membrane"/>
    <property type="evidence" value="ECO:0007669"/>
    <property type="project" value="TreeGrafter"/>
</dbReference>
<dbReference type="PROSITE" id="PS00383">
    <property type="entry name" value="TYR_PHOSPHATASE_1"/>
    <property type="match status" value="1"/>
</dbReference>
<dbReference type="Proteomes" id="UP000595437">
    <property type="component" value="Chromosome 18"/>
</dbReference>
<proteinExistence type="inferred from homology"/>
<sequence length="223" mass="25784">VPEYYPNTEIEFMSLATFHTSRQSTLRPFLLVRGPGGTKWLTHIALEIEGRPVIVHCSDGWDRTPQIVSLSQLLLDPFYRTCEGFRVLVEKEWVGLWAQDGGPLWPSWRGLRSNESFEFNQSYLVKLAQHTYSSLFGTFLCNNQQERVRNNDYLNEETSGISFTSSQEETLWPRCEKYIRKLEGRLRFPLSLPSEKAPQRDPKTKGELLESAILVKETQGLVR</sequence>